<organism evidence="1 2">
    <name type="scientific">Blattamonas nauphoetae</name>
    <dbReference type="NCBI Taxonomy" id="2049346"/>
    <lineage>
        <taxon>Eukaryota</taxon>
        <taxon>Metamonada</taxon>
        <taxon>Preaxostyla</taxon>
        <taxon>Oxymonadida</taxon>
        <taxon>Blattamonas</taxon>
    </lineage>
</organism>
<proteinExistence type="predicted"/>
<evidence type="ECO:0000313" key="1">
    <source>
        <dbReference type="EMBL" id="KAK2946890.1"/>
    </source>
</evidence>
<dbReference type="Proteomes" id="UP001281761">
    <property type="component" value="Unassembled WGS sequence"/>
</dbReference>
<dbReference type="EMBL" id="JARBJD010000216">
    <property type="protein sequence ID" value="KAK2946890.1"/>
    <property type="molecule type" value="Genomic_DNA"/>
</dbReference>
<gene>
    <name evidence="1" type="ORF">BLNAU_18189</name>
</gene>
<name>A0ABQ9X5C4_9EUKA</name>
<sequence length="155" mass="16739">MHDPQNGTVAVCAELSQSVSTTRSDKHSQHLSLAVRSGLARDADVGFVVMPDPPEGAKRSNNLSAISPQHFLLTFSAVLSFLHRHQRRGRRSGSDEHERCLAWSEEAGIGVLRSDVAGVEQQVGTKVGIRETERVGSVVVVLHQLVGVVIVTLSK</sequence>
<protein>
    <submittedName>
        <fullName evidence="1">Uncharacterized protein</fullName>
    </submittedName>
</protein>
<reference evidence="1 2" key="1">
    <citation type="journal article" date="2022" name="bioRxiv">
        <title>Genomics of Preaxostyla Flagellates Illuminates Evolutionary Transitions and the Path Towards Mitochondrial Loss.</title>
        <authorList>
            <person name="Novak L.V.F."/>
            <person name="Treitli S.C."/>
            <person name="Pyrih J."/>
            <person name="Halakuc P."/>
            <person name="Pipaliya S.V."/>
            <person name="Vacek V."/>
            <person name="Brzon O."/>
            <person name="Soukal P."/>
            <person name="Eme L."/>
            <person name="Dacks J.B."/>
            <person name="Karnkowska A."/>
            <person name="Elias M."/>
            <person name="Hampl V."/>
        </authorList>
    </citation>
    <scope>NUCLEOTIDE SEQUENCE [LARGE SCALE GENOMIC DNA]</scope>
    <source>
        <strain evidence="1">NAU3</strain>
        <tissue evidence="1">Gut</tissue>
    </source>
</reference>
<comment type="caution">
    <text evidence="1">The sequence shown here is derived from an EMBL/GenBank/DDBJ whole genome shotgun (WGS) entry which is preliminary data.</text>
</comment>
<evidence type="ECO:0000313" key="2">
    <source>
        <dbReference type="Proteomes" id="UP001281761"/>
    </source>
</evidence>
<keyword evidence="2" id="KW-1185">Reference proteome</keyword>
<accession>A0ABQ9X5C4</accession>